<proteinExistence type="predicted"/>
<name>A0A2U1T145_9MICO</name>
<feature type="coiled-coil region" evidence="1">
    <location>
        <begin position="12"/>
        <end position="39"/>
    </location>
</feature>
<dbReference type="RefSeq" id="WP_108997436.1">
    <property type="nucleotide sequence ID" value="NZ_QEEX01000001.1"/>
</dbReference>
<evidence type="ECO:0000313" key="3">
    <source>
        <dbReference type="Proteomes" id="UP000244978"/>
    </source>
</evidence>
<accession>A0A2U1T145</accession>
<dbReference type="AlphaFoldDB" id="A0A2U1T145"/>
<keyword evidence="2" id="KW-0966">Cell projection</keyword>
<evidence type="ECO:0000256" key="1">
    <source>
        <dbReference type="SAM" id="Coils"/>
    </source>
</evidence>
<keyword evidence="3" id="KW-1185">Reference proteome</keyword>
<keyword evidence="1" id="KW-0175">Coiled coil</keyword>
<dbReference type="Proteomes" id="UP000244978">
    <property type="component" value="Unassembled WGS sequence"/>
</dbReference>
<evidence type="ECO:0000313" key="2">
    <source>
        <dbReference type="EMBL" id="PWB97483.1"/>
    </source>
</evidence>
<keyword evidence="2" id="KW-0282">Flagellum</keyword>
<organism evidence="2 3">
    <name type="scientific">Homoserinimonas hongtaonis</name>
    <dbReference type="NCBI Taxonomy" id="2079791"/>
    <lineage>
        <taxon>Bacteria</taxon>
        <taxon>Bacillati</taxon>
        <taxon>Actinomycetota</taxon>
        <taxon>Actinomycetes</taxon>
        <taxon>Micrococcales</taxon>
        <taxon>Microbacteriaceae</taxon>
        <taxon>Homoserinimonas</taxon>
    </lineage>
</organism>
<keyword evidence="2" id="KW-0969">Cilium</keyword>
<protein>
    <submittedName>
        <fullName evidence="2">Flagellar protein FlgN</fullName>
    </submittedName>
</protein>
<dbReference type="EMBL" id="QEEX01000001">
    <property type="protein sequence ID" value="PWB97483.1"/>
    <property type="molecule type" value="Genomic_DNA"/>
</dbReference>
<sequence length="100" mass="11108">MGDGVLIKYDELKGVDDALKAIVEELKQASKRTDELEQAIGKPFGKSKLKDAAHDFEGGWDDRRNALLEDIEKVQQHVAGVLEGFEQWDTDTSKEMSSAS</sequence>
<gene>
    <name evidence="2" type="ORF">DF220_06295</name>
</gene>
<comment type="caution">
    <text evidence="2">The sequence shown here is derived from an EMBL/GenBank/DDBJ whole genome shotgun (WGS) entry which is preliminary data.</text>
</comment>
<reference evidence="3" key="1">
    <citation type="submission" date="2018-04" db="EMBL/GenBank/DDBJ databases">
        <authorList>
            <person name="Liu S."/>
            <person name="Wang Z."/>
            <person name="Li J."/>
        </authorList>
    </citation>
    <scope>NUCLEOTIDE SEQUENCE [LARGE SCALE GENOMIC DNA]</scope>
    <source>
        <strain evidence="3">S1194</strain>
    </source>
</reference>